<keyword evidence="2" id="KW-1185">Reference proteome</keyword>
<dbReference type="SUPFAM" id="SSF52540">
    <property type="entry name" value="P-loop containing nucleoside triphosphate hydrolases"/>
    <property type="match status" value="1"/>
</dbReference>
<protein>
    <submittedName>
        <fullName evidence="1">Sulfotransferase family protein</fullName>
        <ecNumber evidence="1">2.8.2.-</ecNumber>
    </submittedName>
</protein>
<organism evidence="1 2">
    <name type="scientific">Thauera mechernichensis</name>
    <dbReference type="NCBI Taxonomy" id="82788"/>
    <lineage>
        <taxon>Bacteria</taxon>
        <taxon>Pseudomonadati</taxon>
        <taxon>Pseudomonadota</taxon>
        <taxon>Betaproteobacteria</taxon>
        <taxon>Rhodocyclales</taxon>
        <taxon>Zoogloeaceae</taxon>
        <taxon>Thauera</taxon>
    </lineage>
</organism>
<dbReference type="InterPro" id="IPR027417">
    <property type="entry name" value="P-loop_NTPase"/>
</dbReference>
<sequence>MPSNTPPQQSLLVRTWNLLSSTLGRSASQPLSSAALIASAMEKSGSKVSLPADAATGLEHLVGALNESADLHPFGRYYVSELLVGLLSNHLKLLTYQAAHPEVINAPVSRPLIILGLPRSGTSFLFNLLACDPEHRYLSNWETTVSQMPPRQATAREHDPRRRTGRFLMAFQRYLAPQLEHIHEFYLDGPEECTPILMQSFATQALAGMFNVPGYSTWLDHVDHRPTYLHHRGALQVLQATYPAKRWLLKSPDHLAALDCLLDTYPDACLVHLHRDPVQSVASWASLNAAFRGICASRIDNTELGQQVLQRLATDMDAYLAARRRRPEHGVLDIPYKRLIADPMGSVSAIYGHFGLEFGGSARSQLSDFLAKDREKPRSHRYTPEDFGLSGESIRERFADYMSTFDLGPGKPASSG</sequence>
<dbReference type="PANTHER" id="PTHR36451:SF1">
    <property type="entry name" value="OMEGA-HYDROXY-BETA-DIHYDROMENAQUINONE-9 SULFOTRANSFERASE STF3"/>
    <property type="match status" value="1"/>
</dbReference>
<accession>A0ABW3WIT3</accession>
<dbReference type="RefSeq" id="WP_232431669.1">
    <property type="nucleotide sequence ID" value="NZ_JARQZE010000012.1"/>
</dbReference>
<dbReference type="EC" id="2.8.2.-" evidence="1"/>
<evidence type="ECO:0000313" key="2">
    <source>
        <dbReference type="Proteomes" id="UP001597158"/>
    </source>
</evidence>
<dbReference type="PANTHER" id="PTHR36451">
    <property type="entry name" value="PAPS-DEPENDENT SULFOTRANSFERASE STF3"/>
    <property type="match status" value="1"/>
</dbReference>
<dbReference type="EMBL" id="JBHTMC010000032">
    <property type="protein sequence ID" value="MFD1265300.1"/>
    <property type="molecule type" value="Genomic_DNA"/>
</dbReference>
<comment type="caution">
    <text evidence="1">The sequence shown here is derived from an EMBL/GenBank/DDBJ whole genome shotgun (WGS) entry which is preliminary data.</text>
</comment>
<proteinExistence type="predicted"/>
<dbReference type="InterPro" id="IPR052736">
    <property type="entry name" value="Stf3_sulfotransferase"/>
</dbReference>
<gene>
    <name evidence="1" type="ORF">ACFQ4M_17145</name>
</gene>
<keyword evidence="1" id="KW-0808">Transferase</keyword>
<dbReference type="GO" id="GO:0016740">
    <property type="term" value="F:transferase activity"/>
    <property type="evidence" value="ECO:0007669"/>
    <property type="project" value="UniProtKB-KW"/>
</dbReference>
<dbReference type="Gene3D" id="3.40.50.300">
    <property type="entry name" value="P-loop containing nucleotide triphosphate hydrolases"/>
    <property type="match status" value="1"/>
</dbReference>
<name>A0ABW3WIT3_9RHOO</name>
<dbReference type="Pfam" id="PF13469">
    <property type="entry name" value="Sulfotransfer_3"/>
    <property type="match status" value="1"/>
</dbReference>
<reference evidence="2" key="1">
    <citation type="journal article" date="2019" name="Int. J. Syst. Evol. Microbiol.">
        <title>The Global Catalogue of Microorganisms (GCM) 10K type strain sequencing project: providing services to taxonomists for standard genome sequencing and annotation.</title>
        <authorList>
            <consortium name="The Broad Institute Genomics Platform"/>
            <consortium name="The Broad Institute Genome Sequencing Center for Infectious Disease"/>
            <person name="Wu L."/>
            <person name="Ma J."/>
        </authorList>
    </citation>
    <scope>NUCLEOTIDE SEQUENCE [LARGE SCALE GENOMIC DNA]</scope>
    <source>
        <strain evidence="2">CCUG 48884</strain>
    </source>
</reference>
<evidence type="ECO:0000313" key="1">
    <source>
        <dbReference type="EMBL" id="MFD1265300.1"/>
    </source>
</evidence>
<dbReference type="Proteomes" id="UP001597158">
    <property type="component" value="Unassembled WGS sequence"/>
</dbReference>